<dbReference type="InterPro" id="IPR047092">
    <property type="entry name" value="AFUB_07903/YDR124W-like_hel"/>
</dbReference>
<dbReference type="OrthoDB" id="5338458at2759"/>
<dbReference type="STRING" id="1198029.A0A1U7LWR5"/>
<comment type="caution">
    <text evidence="2">The sequence shown here is derived from an EMBL/GenBank/DDBJ whole genome shotgun (WGS) entry which is preliminary data.</text>
</comment>
<dbReference type="EMBL" id="LXFE01000132">
    <property type="protein sequence ID" value="OLL26951.1"/>
    <property type="molecule type" value="Genomic_DNA"/>
</dbReference>
<gene>
    <name evidence="2" type="ORF">NEOLI_000742</name>
</gene>
<evidence type="ECO:0000313" key="2">
    <source>
        <dbReference type="EMBL" id="OLL26951.1"/>
    </source>
</evidence>
<evidence type="ECO:0000259" key="1">
    <source>
        <dbReference type="Pfam" id="PF11001"/>
    </source>
</evidence>
<reference evidence="2 3" key="1">
    <citation type="submission" date="2016-04" db="EMBL/GenBank/DDBJ databases">
        <title>Evolutionary innovation and constraint leading to complex multicellularity in the Ascomycota.</title>
        <authorList>
            <person name="Cisse O."/>
            <person name="Nguyen A."/>
            <person name="Hewitt D.A."/>
            <person name="Jedd G."/>
            <person name="Stajich J.E."/>
        </authorList>
    </citation>
    <scope>NUCLEOTIDE SEQUENCE [LARGE SCALE GENOMIC DNA]</scope>
    <source>
        <strain evidence="2 3">DAH-3</strain>
    </source>
</reference>
<dbReference type="Pfam" id="PF11001">
    <property type="entry name" value="AFUB_07903_YDR124W_hel"/>
    <property type="match status" value="1"/>
</dbReference>
<evidence type="ECO:0000313" key="3">
    <source>
        <dbReference type="Proteomes" id="UP000186594"/>
    </source>
</evidence>
<dbReference type="PANTHER" id="PTHR36102">
    <property type="entry name" value="CHROMOSOME 10, WHOLE GENOME SHOTGUN SEQUENCE"/>
    <property type="match status" value="1"/>
</dbReference>
<dbReference type="InterPro" id="IPR021264">
    <property type="entry name" value="AFUB_079030/YDR124W-like"/>
</dbReference>
<dbReference type="OMA" id="QHIRITI"/>
<dbReference type="AlphaFoldDB" id="A0A1U7LWR5"/>
<sequence>MPRIPVRVEPYSSPSKQHRHFKNKRDQILKALGKASYINGSHFAILWVNSRGESESYASDVFQAKLTDWFGPKVLHDAKSLVATAAHDGHADRKFFQDAAADRDNIDDELEPEDQVKKSEATPNAPVLALLPPAPPELHRSFSMPSQITLSTDRLPLHLETALLSPSSFTEYKPLIIGSTPQVSAFLETRFRQLQQMVCKIVAKAWIKIIEPKKQTRYPYNRGEESRPDWWPEHVRHKEPDHLMKPERISLLLRMLRCGKVPVNRLELATAEVAAYIPPDKTNLLREIYRVAREEERLRIGEIDPSTKTLLLQHIRITIPLEQ</sequence>
<keyword evidence="3" id="KW-1185">Reference proteome</keyword>
<name>A0A1U7LWR5_NEOID</name>
<feature type="domain" description="Subtelomeric hrmA-associated cluster protein AFUB-079030/YDR124W-like helical bundle" evidence="1">
    <location>
        <begin position="177"/>
        <end position="293"/>
    </location>
</feature>
<protein>
    <recommendedName>
        <fullName evidence="1">Subtelomeric hrmA-associated cluster protein AFUB-079030/YDR124W-like helical bundle domain-containing protein</fullName>
    </recommendedName>
</protein>
<dbReference type="Proteomes" id="UP000186594">
    <property type="component" value="Unassembled WGS sequence"/>
</dbReference>
<proteinExistence type="predicted"/>
<organism evidence="2 3">
    <name type="scientific">Neolecta irregularis (strain DAH-3)</name>
    <dbReference type="NCBI Taxonomy" id="1198029"/>
    <lineage>
        <taxon>Eukaryota</taxon>
        <taxon>Fungi</taxon>
        <taxon>Dikarya</taxon>
        <taxon>Ascomycota</taxon>
        <taxon>Taphrinomycotina</taxon>
        <taxon>Neolectales</taxon>
        <taxon>Neolectaceae</taxon>
        <taxon>Neolecta</taxon>
    </lineage>
</organism>
<accession>A0A1U7LWR5</accession>
<dbReference type="PANTHER" id="PTHR36102:SF1">
    <property type="entry name" value="YDR124W-LIKE HELICAL BUNDLE DOMAIN-CONTAINING PROTEIN"/>
    <property type="match status" value="1"/>
</dbReference>